<comment type="caution">
    <text evidence="1">The sequence shown here is derived from an EMBL/GenBank/DDBJ whole genome shotgun (WGS) entry which is preliminary data.</text>
</comment>
<dbReference type="AlphaFoldDB" id="A0AAD6HM35"/>
<organism evidence="1 2">
    <name type="scientific">Penicillium malachiteum</name>
    <dbReference type="NCBI Taxonomy" id="1324776"/>
    <lineage>
        <taxon>Eukaryota</taxon>
        <taxon>Fungi</taxon>
        <taxon>Dikarya</taxon>
        <taxon>Ascomycota</taxon>
        <taxon>Pezizomycotina</taxon>
        <taxon>Eurotiomycetes</taxon>
        <taxon>Eurotiomycetidae</taxon>
        <taxon>Eurotiales</taxon>
        <taxon>Aspergillaceae</taxon>
        <taxon>Penicillium</taxon>
    </lineage>
</organism>
<name>A0AAD6HM35_9EURO</name>
<sequence length="144" mass="15129">MSNPDSIPVVLCGRSTAVGKPVSEALLPEIEVIHFIQTNEAAIAEIPQLLSGQDPNTQDNGVGTHNYTRPARAVIFGRGYDQSDIDAFRAACEGITKEPVAWIPPAPGAPPPGPGYSGVVANLVKEALLGWIAGGSVRDEVILY</sequence>
<dbReference type="Proteomes" id="UP001215712">
    <property type="component" value="Unassembled WGS sequence"/>
</dbReference>
<keyword evidence="2" id="KW-1185">Reference proteome</keyword>
<accession>A0AAD6HM35</accession>
<protein>
    <submittedName>
        <fullName evidence="1">Uncharacterized protein</fullName>
    </submittedName>
</protein>
<evidence type="ECO:0000313" key="2">
    <source>
        <dbReference type="Proteomes" id="UP001215712"/>
    </source>
</evidence>
<reference evidence="1" key="2">
    <citation type="submission" date="2023-01" db="EMBL/GenBank/DDBJ databases">
        <authorList>
            <person name="Petersen C."/>
        </authorList>
    </citation>
    <scope>NUCLEOTIDE SEQUENCE</scope>
    <source>
        <strain evidence="1">IBT 17514</strain>
    </source>
</reference>
<proteinExistence type="predicted"/>
<reference evidence="1" key="1">
    <citation type="journal article" date="2023" name="IMA Fungus">
        <title>Comparative genomic study of the Penicillium genus elucidates a diverse pangenome and 15 lateral gene transfer events.</title>
        <authorList>
            <person name="Petersen C."/>
            <person name="Sorensen T."/>
            <person name="Nielsen M.R."/>
            <person name="Sondergaard T.E."/>
            <person name="Sorensen J.L."/>
            <person name="Fitzpatrick D.A."/>
            <person name="Frisvad J.C."/>
            <person name="Nielsen K.L."/>
        </authorList>
    </citation>
    <scope>NUCLEOTIDE SEQUENCE</scope>
    <source>
        <strain evidence="1">IBT 17514</strain>
    </source>
</reference>
<dbReference type="EMBL" id="JAQJAN010000006">
    <property type="protein sequence ID" value="KAJ5727308.1"/>
    <property type="molecule type" value="Genomic_DNA"/>
</dbReference>
<evidence type="ECO:0000313" key="1">
    <source>
        <dbReference type="EMBL" id="KAJ5727308.1"/>
    </source>
</evidence>
<gene>
    <name evidence="1" type="ORF">N7493_005128</name>
</gene>